<keyword evidence="7" id="KW-0732">Signal</keyword>
<dbReference type="PROSITE" id="PS00926">
    <property type="entry name" value="LYSYL_OXIDASE"/>
    <property type="match status" value="1"/>
</dbReference>
<evidence type="ECO:0000256" key="12">
    <source>
        <dbReference type="ARBA" id="ARBA00023157"/>
    </source>
</evidence>
<dbReference type="EC" id="1.4.3.13" evidence="14"/>
<evidence type="ECO:0000256" key="13">
    <source>
        <dbReference type="ARBA" id="ARBA00023180"/>
    </source>
</evidence>
<sequence length="1060" mass="119229">YKRHLSTTSNSQTPNSTMAKTKELSNDTRNKIDLHQAGKTESAKGKQLGVKKSTVGAIIRKWKTYKTTDNLPRSGAPCKISPRGVKMITKTVSKNPRTTRGDLVNDLQRAGTKVTKATISNTLRRQGLKSCSARRVPLLKPVHVRARLKCAREHLDDPEEDWENVIWSDETKIELFGKNSTCRVWRRKNAELHPKNTIPTVKHGGGNIMLWGCFSAKGPGRLIRVKERMNGVMYREILSKNLLPSARALKMKRGWIFQHDNDPKHTARAMKEWLRKKHFKVLKWPSQSPDLNPIENLWRELKIRVAQRQPQNITALEEICMEEWAKLPETIMVSVWDVVLTLGCMWLPSCLCQTISPQAGKLKFRLAGYPRKHNEGRVEIFYNSEWGTICDDDFTLTNAHVLCRHLGFVNAISWSHSAKYGAGTGKIWLDNLICTSSESSIESCVSRGWGNSDCTHDEDAGVVCKDEKLPGFLEDNIIEMQVDENRLKDIRLHPVSAQLPTTEGVVEVQDKEDRVHICNIGWTTKNSRVVCGMMGFPSGKTITKRIHSHNSVYRIHSVACSGNEAHLSACTMVFSKNTSTPCPGGGPAAVRCWPGPQFSQGHSHKGKRNRTIKARLKGGARTGEGRVEVLKGSVWGTVCDDHWSLQSANVVCRELGFGTAKEALTDARMGQGTGRIYMNEVRCRGDEKSLWDCPHNNVTTSKCKHTEDAAVKCNIPYMGFEKRIRLTGGRTQLEGRVEILATNAGVLGEWGLICGDDWTSREAMVACRQLGLGHASSGLRETWYWDSSNVTEMVMSGVKCRGDEMTLTACQHHSVVSCKRAGAAFAAGVICTDSAPDLVLNAPLVEYSVYIEDRPLHLLYCAAEENCLSKSAVNADWPYGQRRLLRFSSEIHNVGQADFRPRLSRNSWVWHECHRHYHSMDIFTDYDLLDLNGTKVADGHKASFCLEDTDCNEGVSKQYECANFGEQGITVGCWDTYRHDIDCQWIDITDVNPGNYILQVILNPNFEVAESDFTNNAMRCNCKYDGHRIWLHKCHLGDSYSEEAEKEFELYPGQLNNQIF</sequence>
<evidence type="ECO:0000256" key="7">
    <source>
        <dbReference type="ARBA" id="ARBA00022729"/>
    </source>
</evidence>
<dbReference type="Pfam" id="PF01498">
    <property type="entry name" value="HTH_Tnp_Tc3_2"/>
    <property type="match status" value="1"/>
</dbReference>
<keyword evidence="5" id="KW-0964">Secreted</keyword>
<comment type="caution">
    <text evidence="19">The sequence shown here is derived from an EMBL/GenBank/DDBJ whole genome shotgun (WGS) entry which is preliminary data.</text>
</comment>
<keyword evidence="12 16" id="KW-1015">Disulfide bond</keyword>
<accession>A0AAE0V5L4</accession>
<evidence type="ECO:0000256" key="8">
    <source>
        <dbReference type="ARBA" id="ARBA00022737"/>
    </source>
</evidence>
<dbReference type="InterPro" id="IPR038717">
    <property type="entry name" value="Tc1-like_DDE_dom"/>
</dbReference>
<dbReference type="Pfam" id="PF01186">
    <property type="entry name" value="Lysyl_oxidase"/>
    <property type="match status" value="1"/>
</dbReference>
<comment type="similarity">
    <text evidence="3">Belongs to the lysyl oxidase family.</text>
</comment>
<dbReference type="SUPFAM" id="SSF46689">
    <property type="entry name" value="Homeodomain-like"/>
    <property type="match status" value="1"/>
</dbReference>
<dbReference type="AlphaFoldDB" id="A0AAE0V5L4"/>
<feature type="disulfide bond" evidence="16">
    <location>
        <begin position="434"/>
        <end position="444"/>
    </location>
</feature>
<keyword evidence="13" id="KW-0325">Glycoprotein</keyword>
<keyword evidence="8" id="KW-0677">Repeat</keyword>
<dbReference type="Pfam" id="PF25787">
    <property type="entry name" value="HTH_SB"/>
    <property type="match status" value="1"/>
</dbReference>
<evidence type="ECO:0000256" key="2">
    <source>
        <dbReference type="ARBA" id="ARBA00004239"/>
    </source>
</evidence>
<feature type="disulfide bond" evidence="16">
    <location>
        <begin position="683"/>
        <end position="693"/>
    </location>
</feature>
<dbReference type="PANTHER" id="PTHR45817:SF2">
    <property type="entry name" value="LYSYL OXIDASE HOMOLOG 3"/>
    <property type="match status" value="1"/>
</dbReference>
<dbReference type="InterPro" id="IPR057667">
    <property type="entry name" value="HTH_SB"/>
</dbReference>
<feature type="domain" description="SRCR" evidence="18">
    <location>
        <begin position="614"/>
        <end position="714"/>
    </location>
</feature>
<dbReference type="GO" id="GO:0006313">
    <property type="term" value="P:DNA transposition"/>
    <property type="evidence" value="ECO:0007669"/>
    <property type="project" value="InterPro"/>
</dbReference>
<evidence type="ECO:0000256" key="9">
    <source>
        <dbReference type="ARBA" id="ARBA00022772"/>
    </source>
</evidence>
<name>A0AAE0V5L4_9TELE</name>
<dbReference type="GO" id="GO:0004720">
    <property type="term" value="F:protein-lysine 6-oxidase activity"/>
    <property type="evidence" value="ECO:0007669"/>
    <property type="project" value="UniProtKB-EC"/>
</dbReference>
<keyword evidence="20" id="KW-1185">Reference proteome</keyword>
<evidence type="ECO:0000256" key="10">
    <source>
        <dbReference type="ARBA" id="ARBA00023002"/>
    </source>
</evidence>
<dbReference type="GO" id="GO:0030199">
    <property type="term" value="P:collagen fibril organization"/>
    <property type="evidence" value="ECO:0007669"/>
    <property type="project" value="TreeGrafter"/>
</dbReference>
<dbReference type="PRINTS" id="PR00258">
    <property type="entry name" value="SPERACTRCPTR"/>
</dbReference>
<keyword evidence="6" id="KW-0479">Metal-binding</keyword>
<keyword evidence="10" id="KW-0560">Oxidoreductase</keyword>
<feature type="disulfide bond" evidence="16">
    <location>
        <begin position="390"/>
        <end position="454"/>
    </location>
</feature>
<dbReference type="InterPro" id="IPR050912">
    <property type="entry name" value="LOX-like_protein"/>
</dbReference>
<feature type="domain" description="SRCR" evidence="18">
    <location>
        <begin position="724"/>
        <end position="832"/>
    </location>
</feature>
<evidence type="ECO:0000256" key="5">
    <source>
        <dbReference type="ARBA" id="ARBA00022525"/>
    </source>
</evidence>
<keyword evidence="11" id="KW-0186">Copper</keyword>
<feature type="disulfide bond" evidence="16">
    <location>
        <begin position="639"/>
        <end position="703"/>
    </location>
</feature>
<gene>
    <name evidence="19" type="ORF">QTP70_021082</name>
</gene>
<keyword evidence="4" id="KW-0886">LTQ</keyword>
<evidence type="ECO:0000313" key="20">
    <source>
        <dbReference type="Proteomes" id="UP001274896"/>
    </source>
</evidence>
<dbReference type="SUPFAM" id="SSF56487">
    <property type="entry name" value="SRCR-like"/>
    <property type="match status" value="4"/>
</dbReference>
<dbReference type="InterPro" id="IPR009057">
    <property type="entry name" value="Homeodomain-like_sf"/>
</dbReference>
<evidence type="ECO:0000256" key="17">
    <source>
        <dbReference type="SAM" id="MobiDB-lite"/>
    </source>
</evidence>
<evidence type="ECO:0000256" key="11">
    <source>
        <dbReference type="ARBA" id="ARBA00023008"/>
    </source>
</evidence>
<feature type="non-terminal residue" evidence="19">
    <location>
        <position position="1060"/>
    </location>
</feature>
<dbReference type="Gene3D" id="3.10.250.10">
    <property type="entry name" value="SRCR-like domain"/>
    <property type="match status" value="4"/>
</dbReference>
<evidence type="ECO:0000256" key="14">
    <source>
        <dbReference type="ARBA" id="ARBA00038869"/>
    </source>
</evidence>
<evidence type="ECO:0000313" key="19">
    <source>
        <dbReference type="EMBL" id="KAK3535771.1"/>
    </source>
</evidence>
<feature type="disulfide bond" evidence="16">
    <location>
        <begin position="652"/>
        <end position="713"/>
    </location>
</feature>
<dbReference type="PANTHER" id="PTHR45817">
    <property type="entry name" value="LYSYL OXIDASE-LIKE-RELATED"/>
    <property type="match status" value="1"/>
</dbReference>
<dbReference type="PRINTS" id="PR00074">
    <property type="entry name" value="LYSYLOXIDASE"/>
</dbReference>
<dbReference type="EMBL" id="JAUCMX010000009">
    <property type="protein sequence ID" value="KAK3535771.1"/>
    <property type="molecule type" value="Genomic_DNA"/>
</dbReference>
<comment type="caution">
    <text evidence="16">Lacks conserved residue(s) required for the propagation of feature annotation.</text>
</comment>
<dbReference type="FunFam" id="3.10.250.10:FF:000001">
    <property type="entry name" value="Lysyl oxidase 4 isoform X1"/>
    <property type="match status" value="2"/>
</dbReference>
<evidence type="ECO:0000256" key="16">
    <source>
        <dbReference type="PROSITE-ProRule" id="PRU00196"/>
    </source>
</evidence>
<keyword evidence="9" id="KW-0801">TPQ</keyword>
<feature type="domain" description="SRCR" evidence="18">
    <location>
        <begin position="364"/>
        <end position="465"/>
    </location>
</feature>
<comment type="catalytic activity">
    <reaction evidence="15">
        <text>L-lysyl-[protein] + O2 + H2O = (S)-2-amino-6-oxohexanoyl-[protein] + H2O2 + NH4(+)</text>
        <dbReference type="Rhea" id="RHEA:24544"/>
        <dbReference type="Rhea" id="RHEA-COMP:9752"/>
        <dbReference type="Rhea" id="RHEA-COMP:12448"/>
        <dbReference type="ChEBI" id="CHEBI:15377"/>
        <dbReference type="ChEBI" id="CHEBI:15379"/>
        <dbReference type="ChEBI" id="CHEBI:16240"/>
        <dbReference type="ChEBI" id="CHEBI:28938"/>
        <dbReference type="ChEBI" id="CHEBI:29969"/>
        <dbReference type="ChEBI" id="CHEBI:131803"/>
        <dbReference type="EC" id="1.4.3.13"/>
    </reaction>
</comment>
<dbReference type="GO" id="GO:0005507">
    <property type="term" value="F:copper ion binding"/>
    <property type="evidence" value="ECO:0007669"/>
    <property type="project" value="InterPro"/>
</dbReference>
<evidence type="ECO:0000259" key="18">
    <source>
        <dbReference type="PROSITE" id="PS50287"/>
    </source>
</evidence>
<feature type="region of interest" description="Disordered" evidence="17">
    <location>
        <begin position="1"/>
        <end position="28"/>
    </location>
</feature>
<dbReference type="Gene3D" id="3.30.420.10">
    <property type="entry name" value="Ribonuclease H-like superfamily/Ribonuclease H"/>
    <property type="match status" value="1"/>
</dbReference>
<dbReference type="PROSITE" id="PS00420">
    <property type="entry name" value="SRCR_1"/>
    <property type="match status" value="1"/>
</dbReference>
<dbReference type="Gene3D" id="1.10.10.10">
    <property type="entry name" value="Winged helix-like DNA-binding domain superfamily/Winged helix DNA-binding domain"/>
    <property type="match status" value="1"/>
</dbReference>
<evidence type="ECO:0000256" key="3">
    <source>
        <dbReference type="ARBA" id="ARBA00007492"/>
    </source>
</evidence>
<dbReference type="GO" id="GO:0005615">
    <property type="term" value="C:extracellular space"/>
    <property type="evidence" value="ECO:0007669"/>
    <property type="project" value="TreeGrafter"/>
</dbReference>
<feature type="disulfide bond" evidence="16">
    <location>
        <begin position="403"/>
        <end position="464"/>
    </location>
</feature>
<reference evidence="19" key="1">
    <citation type="submission" date="2023-06" db="EMBL/GenBank/DDBJ databases">
        <title>Male Hemibagrus guttatus genome.</title>
        <authorList>
            <person name="Bian C."/>
        </authorList>
    </citation>
    <scope>NUCLEOTIDE SEQUENCE</scope>
    <source>
        <strain evidence="19">Male_cb2023</strain>
        <tissue evidence="19">Muscle</tissue>
    </source>
</reference>
<dbReference type="InterPro" id="IPR002492">
    <property type="entry name" value="Transposase_Tc1-like"/>
</dbReference>
<feature type="disulfide bond" evidence="16">
    <location>
        <begin position="531"/>
        <end position="592"/>
    </location>
</feature>
<proteinExistence type="inferred from homology"/>
<dbReference type="InterPro" id="IPR001695">
    <property type="entry name" value="Lysyl_oxidase"/>
</dbReference>
<dbReference type="InterPro" id="IPR036397">
    <property type="entry name" value="RNaseH_sf"/>
</dbReference>
<feature type="disulfide bond" evidence="16">
    <location>
        <begin position="518"/>
        <end position="582"/>
    </location>
</feature>
<organism evidence="19 20">
    <name type="scientific">Hemibagrus guttatus</name>
    <dbReference type="NCBI Taxonomy" id="175788"/>
    <lineage>
        <taxon>Eukaryota</taxon>
        <taxon>Metazoa</taxon>
        <taxon>Chordata</taxon>
        <taxon>Craniata</taxon>
        <taxon>Vertebrata</taxon>
        <taxon>Euteleostomi</taxon>
        <taxon>Actinopterygii</taxon>
        <taxon>Neopterygii</taxon>
        <taxon>Teleostei</taxon>
        <taxon>Ostariophysi</taxon>
        <taxon>Siluriformes</taxon>
        <taxon>Bagridae</taxon>
        <taxon>Hemibagrus</taxon>
    </lineage>
</organism>
<dbReference type="InterPro" id="IPR019828">
    <property type="entry name" value="Lysyl_oxidase_CS"/>
</dbReference>
<dbReference type="Pfam" id="PF13358">
    <property type="entry name" value="DDE_3"/>
    <property type="match status" value="1"/>
</dbReference>
<comment type="subcellular location">
    <subcellularLocation>
        <location evidence="2">Secreted</location>
        <location evidence="2">Extracellular space</location>
    </subcellularLocation>
</comment>
<protein>
    <recommendedName>
        <fullName evidence="14">protein-lysine 6-oxidase</fullName>
        <ecNumber evidence="14">1.4.3.13</ecNumber>
    </recommendedName>
</protein>
<dbReference type="InterPro" id="IPR036388">
    <property type="entry name" value="WH-like_DNA-bd_sf"/>
</dbReference>
<feature type="compositionally biased region" description="Low complexity" evidence="17">
    <location>
        <begin position="1"/>
        <end position="17"/>
    </location>
</feature>
<dbReference type="Pfam" id="PF00530">
    <property type="entry name" value="SRCR"/>
    <property type="match status" value="4"/>
</dbReference>
<dbReference type="Proteomes" id="UP001274896">
    <property type="component" value="Unassembled WGS sequence"/>
</dbReference>
<dbReference type="GO" id="GO:0015074">
    <property type="term" value="P:DNA integration"/>
    <property type="evidence" value="ECO:0007669"/>
    <property type="project" value="InterPro"/>
</dbReference>
<dbReference type="SMART" id="SM00202">
    <property type="entry name" value="SR"/>
    <property type="match status" value="4"/>
</dbReference>
<evidence type="ECO:0000256" key="4">
    <source>
        <dbReference type="ARBA" id="ARBA00022477"/>
    </source>
</evidence>
<dbReference type="GO" id="GO:0016020">
    <property type="term" value="C:membrane"/>
    <property type="evidence" value="ECO:0007669"/>
    <property type="project" value="InterPro"/>
</dbReference>
<dbReference type="PROSITE" id="PS50287">
    <property type="entry name" value="SRCR_2"/>
    <property type="match status" value="4"/>
</dbReference>
<dbReference type="InterPro" id="IPR001190">
    <property type="entry name" value="SRCR"/>
</dbReference>
<dbReference type="InterPro" id="IPR036772">
    <property type="entry name" value="SRCR-like_dom_sf"/>
</dbReference>
<feature type="domain" description="SRCR" evidence="18">
    <location>
        <begin position="490"/>
        <end position="593"/>
    </location>
</feature>
<feature type="disulfide bond" evidence="16">
    <location>
        <begin position="754"/>
        <end position="818"/>
    </location>
</feature>
<dbReference type="FunFam" id="3.10.250.10:FF:000008">
    <property type="entry name" value="Lysyl oxidase homolog 2"/>
    <property type="match status" value="1"/>
</dbReference>
<comment type="cofactor">
    <cofactor evidence="1">
        <name>Cu cation</name>
        <dbReference type="ChEBI" id="CHEBI:23378"/>
    </cofactor>
</comment>
<feature type="disulfide bond" evidence="16">
    <location>
        <begin position="800"/>
        <end position="810"/>
    </location>
</feature>
<dbReference type="GO" id="GO:0003677">
    <property type="term" value="F:DNA binding"/>
    <property type="evidence" value="ECO:0007669"/>
    <property type="project" value="InterPro"/>
</dbReference>
<evidence type="ECO:0000256" key="15">
    <source>
        <dbReference type="ARBA" id="ARBA00047861"/>
    </source>
</evidence>
<evidence type="ECO:0000256" key="1">
    <source>
        <dbReference type="ARBA" id="ARBA00001935"/>
    </source>
</evidence>
<evidence type="ECO:0000256" key="6">
    <source>
        <dbReference type="ARBA" id="ARBA00022723"/>
    </source>
</evidence>
<feature type="disulfide bond" evidence="16">
    <location>
        <begin position="560"/>
        <end position="570"/>
    </location>
</feature>